<comment type="cofactor">
    <cofactor evidence="11">
        <name>Zn(2+)</name>
        <dbReference type="ChEBI" id="CHEBI:29105"/>
    </cofactor>
    <text evidence="11">Binds 1 zinc ion per subunit.</text>
</comment>
<dbReference type="FunFam" id="2.20.28.20:FF:000001">
    <property type="entry name" value="Methionine--tRNA ligase"/>
    <property type="match status" value="1"/>
</dbReference>
<dbReference type="HAMAP" id="MF_00098">
    <property type="entry name" value="Met_tRNA_synth_type1"/>
    <property type="match status" value="1"/>
</dbReference>
<dbReference type="CDD" id="cd07957">
    <property type="entry name" value="Anticodon_Ia_Met"/>
    <property type="match status" value="1"/>
</dbReference>
<dbReference type="RefSeq" id="WP_075073254.1">
    <property type="nucleotide sequence ID" value="NZ_DF967972.1"/>
</dbReference>
<feature type="binding site" evidence="11">
    <location>
        <position position="147"/>
    </location>
    <ligand>
        <name>Zn(2+)</name>
        <dbReference type="ChEBI" id="CHEBI:29105"/>
    </ligand>
</feature>
<accession>A0A0S7B9C2</accession>
<feature type="binding site" evidence="11">
    <location>
        <position position="144"/>
    </location>
    <ligand>
        <name>Zn(2+)</name>
        <dbReference type="ChEBI" id="CHEBI:29105"/>
    </ligand>
</feature>
<dbReference type="PANTHER" id="PTHR45765">
    <property type="entry name" value="METHIONINE--TRNA LIGASE"/>
    <property type="match status" value="1"/>
</dbReference>
<evidence type="ECO:0000256" key="2">
    <source>
        <dbReference type="ARBA" id="ARBA00004496"/>
    </source>
</evidence>
<dbReference type="STRING" id="360412.LARV_01718"/>
<dbReference type="InterPro" id="IPR029038">
    <property type="entry name" value="MetRS_Zn"/>
</dbReference>
<dbReference type="GO" id="GO:0046872">
    <property type="term" value="F:metal ion binding"/>
    <property type="evidence" value="ECO:0007669"/>
    <property type="project" value="UniProtKB-KW"/>
</dbReference>
<dbReference type="PROSITE" id="PS00178">
    <property type="entry name" value="AA_TRNA_LIGASE_I"/>
    <property type="match status" value="1"/>
</dbReference>
<evidence type="ECO:0000313" key="14">
    <source>
        <dbReference type="EMBL" id="GAP13959.1"/>
    </source>
</evidence>
<feature type="binding site" evidence="11">
    <location>
        <position position="160"/>
    </location>
    <ligand>
        <name>Zn(2+)</name>
        <dbReference type="ChEBI" id="CHEBI:29105"/>
    </ligand>
</feature>
<dbReference type="GO" id="GO:0004825">
    <property type="term" value="F:methionine-tRNA ligase activity"/>
    <property type="evidence" value="ECO:0007669"/>
    <property type="project" value="UniProtKB-UniRule"/>
</dbReference>
<feature type="domain" description="Methionyl-tRNA synthetase anticodon-binding" evidence="13">
    <location>
        <begin position="423"/>
        <end position="530"/>
    </location>
</feature>
<dbReference type="OrthoDB" id="9810191at2"/>
<keyword evidence="8 11" id="KW-0648">Protein biosynthesis</keyword>
<evidence type="ECO:0000256" key="5">
    <source>
        <dbReference type="ARBA" id="ARBA00022598"/>
    </source>
</evidence>
<evidence type="ECO:0000256" key="3">
    <source>
        <dbReference type="ARBA" id="ARBA00008258"/>
    </source>
</evidence>
<dbReference type="InterPro" id="IPR033911">
    <property type="entry name" value="MetRS_core"/>
</dbReference>
<keyword evidence="11" id="KW-0862">Zinc</keyword>
<evidence type="ECO:0000313" key="15">
    <source>
        <dbReference type="Proteomes" id="UP000055060"/>
    </source>
</evidence>
<dbReference type="SUPFAM" id="SSF52374">
    <property type="entry name" value="Nucleotidylyl transferase"/>
    <property type="match status" value="1"/>
</dbReference>
<evidence type="ECO:0000256" key="9">
    <source>
        <dbReference type="ARBA" id="ARBA00023146"/>
    </source>
</evidence>
<evidence type="ECO:0000256" key="7">
    <source>
        <dbReference type="ARBA" id="ARBA00022840"/>
    </source>
</evidence>
<keyword evidence="4 11" id="KW-0963">Cytoplasm</keyword>
<dbReference type="EMBL" id="DF967972">
    <property type="protein sequence ID" value="GAP13959.1"/>
    <property type="molecule type" value="Genomic_DNA"/>
</dbReference>
<comment type="subcellular location">
    <subcellularLocation>
        <location evidence="2 11">Cytoplasm</location>
    </subcellularLocation>
</comment>
<evidence type="ECO:0000256" key="10">
    <source>
        <dbReference type="ARBA" id="ARBA00047364"/>
    </source>
</evidence>
<comment type="catalytic activity">
    <reaction evidence="10 11">
        <text>tRNA(Met) + L-methionine + ATP = L-methionyl-tRNA(Met) + AMP + diphosphate</text>
        <dbReference type="Rhea" id="RHEA:13481"/>
        <dbReference type="Rhea" id="RHEA-COMP:9667"/>
        <dbReference type="Rhea" id="RHEA-COMP:9698"/>
        <dbReference type="ChEBI" id="CHEBI:30616"/>
        <dbReference type="ChEBI" id="CHEBI:33019"/>
        <dbReference type="ChEBI" id="CHEBI:57844"/>
        <dbReference type="ChEBI" id="CHEBI:78442"/>
        <dbReference type="ChEBI" id="CHEBI:78530"/>
        <dbReference type="ChEBI" id="CHEBI:456215"/>
        <dbReference type="EC" id="6.1.1.10"/>
    </reaction>
</comment>
<dbReference type="Gene3D" id="2.20.28.20">
    <property type="entry name" value="Methionyl-tRNA synthetase, Zn-domain"/>
    <property type="match status" value="1"/>
</dbReference>
<dbReference type="GO" id="GO:0006431">
    <property type="term" value="P:methionyl-tRNA aminoacylation"/>
    <property type="evidence" value="ECO:0007669"/>
    <property type="project" value="UniProtKB-UniRule"/>
</dbReference>
<keyword evidence="11" id="KW-0479">Metal-binding</keyword>
<reference evidence="14" key="1">
    <citation type="submission" date="2015-07" db="EMBL/GenBank/DDBJ databases">
        <title>Draft Genome Sequences of Anaerolinea thermolimosa IMO-1, Bellilinea caldifistulae GOMI-1, Leptolinea tardivitalis YMTK-2, Levilinea saccharolytica KIBI-1,Longilinea arvoryzae KOME-1, Previously Described as Members of the Anaerolineaceae (Chloroflexi).</title>
        <authorList>
            <person name="Sekiguchi Y."/>
            <person name="Ohashi A."/>
            <person name="Matsuura N."/>
            <person name="Tourlousse M.D."/>
        </authorList>
    </citation>
    <scope>NUCLEOTIDE SEQUENCE [LARGE SCALE GENOMIC DNA]</scope>
    <source>
        <strain evidence="14">KOME-1</strain>
    </source>
</reference>
<name>A0A0S7B9C2_9CHLR</name>
<feature type="domain" description="Methionyl/Leucyl tRNA synthetase" evidence="12">
    <location>
        <begin position="5"/>
        <end position="412"/>
    </location>
</feature>
<dbReference type="PRINTS" id="PR01041">
    <property type="entry name" value="TRNASYNTHMET"/>
</dbReference>
<dbReference type="NCBIfam" id="TIGR00398">
    <property type="entry name" value="metG"/>
    <property type="match status" value="1"/>
</dbReference>
<keyword evidence="9 11" id="KW-0030">Aminoacyl-tRNA synthetase</keyword>
<dbReference type="InterPro" id="IPR014758">
    <property type="entry name" value="Met-tRNA_synth"/>
</dbReference>
<dbReference type="Gene3D" id="1.10.730.10">
    <property type="entry name" value="Isoleucyl-tRNA Synthetase, Domain 1"/>
    <property type="match status" value="1"/>
</dbReference>
<proteinExistence type="inferred from homology"/>
<gene>
    <name evidence="11" type="primary">metG</name>
    <name evidence="14" type="ORF">LARV_01718</name>
</gene>
<protein>
    <recommendedName>
        <fullName evidence="11">Methionine--tRNA ligase</fullName>
        <ecNumber evidence="11">6.1.1.10</ecNumber>
    </recommendedName>
    <alternativeName>
        <fullName evidence="11">Methionyl-tRNA synthetase</fullName>
        <shortName evidence="11">MetRS</shortName>
    </alternativeName>
</protein>
<dbReference type="Pfam" id="PF09334">
    <property type="entry name" value="tRNA-synt_1g"/>
    <property type="match status" value="1"/>
</dbReference>
<evidence type="ECO:0000259" key="13">
    <source>
        <dbReference type="Pfam" id="PF19303"/>
    </source>
</evidence>
<dbReference type="GO" id="GO:0005524">
    <property type="term" value="F:ATP binding"/>
    <property type="evidence" value="ECO:0007669"/>
    <property type="project" value="UniProtKB-UniRule"/>
</dbReference>
<keyword evidence="5 11" id="KW-0436">Ligase</keyword>
<dbReference type="InterPro" id="IPR041872">
    <property type="entry name" value="Anticodon_Met"/>
</dbReference>
<dbReference type="Proteomes" id="UP000055060">
    <property type="component" value="Unassembled WGS sequence"/>
</dbReference>
<dbReference type="EC" id="6.1.1.10" evidence="11"/>
<feature type="short sequence motif" description="'HIGH' region" evidence="11">
    <location>
        <begin position="12"/>
        <end position="22"/>
    </location>
</feature>
<evidence type="ECO:0000259" key="12">
    <source>
        <dbReference type="Pfam" id="PF09334"/>
    </source>
</evidence>
<keyword evidence="7 11" id="KW-0067">ATP-binding</keyword>
<dbReference type="Pfam" id="PF19303">
    <property type="entry name" value="Anticodon_3"/>
    <property type="match status" value="1"/>
</dbReference>
<dbReference type="InterPro" id="IPR009080">
    <property type="entry name" value="tRNAsynth_Ia_anticodon-bd"/>
</dbReference>
<feature type="binding site" evidence="11">
    <location>
        <position position="157"/>
    </location>
    <ligand>
        <name>Zn(2+)</name>
        <dbReference type="ChEBI" id="CHEBI:29105"/>
    </ligand>
</feature>
<sequence length="596" mass="67468">MTETILVAVAWPYANAEIHVGNITGSHLPGDIFARYHRLNGDRVLMVSGTDSHGTPVSLKADARGVSVETVYKEYHNGFLDLFQELGIDYDLFTTTHTQNHFKVSQSIFLALQKNGYLYEKSSAQWYSPTSNRFLPDRYVEGTCYICGAEGARSDQCDNCGNPLEAEKLINPRSKIDGSTPELRDTVHFYLDLSKLEPAVAQYLRERKSYWRETVIGQSLGQIESEGLKPRAITRDLDWGIPVPLKGWEGKCLYVWFEAVIGYLSAAIEWAQFSGHSNDWKDWWTNPSAKAYHFIGKDNIFFHAAWWPAQLMGTGAQFLEIYSGETGKPLTLPYDVPANMFMNLEGRKISGSHNWAVWGKDFLSRYDPDALRYYLTVNMPENRDTEWDWEDFLHRNNDELVATWGNLANRVLSFCYKHWDGHIPEPGELTPADNELLATVEAGFDSVGKEMEAVHLRAALAEAMRLATEVNKYLDREAPWQAVKTDKAAAGRTIYTAIRAIDSLKTMFAPFLPFTCERLHTYLGYTQPLFGTQKVETIQDNLGDHNVLRYNPGEASGCWKPGQIEPGRALQQPAPLFKKLDPSIVAEERARLGNPQ</sequence>
<evidence type="ECO:0000256" key="8">
    <source>
        <dbReference type="ARBA" id="ARBA00022917"/>
    </source>
</evidence>
<dbReference type="SUPFAM" id="SSF57770">
    <property type="entry name" value="Methionyl-tRNA synthetase (MetRS), Zn-domain"/>
    <property type="match status" value="1"/>
</dbReference>
<evidence type="ECO:0000256" key="6">
    <source>
        <dbReference type="ARBA" id="ARBA00022741"/>
    </source>
</evidence>
<dbReference type="SUPFAM" id="SSF47323">
    <property type="entry name" value="Anticodon-binding domain of a subclass of class I aminoacyl-tRNA synthetases"/>
    <property type="match status" value="1"/>
</dbReference>
<comment type="similarity">
    <text evidence="3 11">Belongs to the class-I aminoacyl-tRNA synthetase family. MetG type 1 subfamily.</text>
</comment>
<dbReference type="Gene3D" id="3.40.50.620">
    <property type="entry name" value="HUPs"/>
    <property type="match status" value="1"/>
</dbReference>
<organism evidence="14">
    <name type="scientific">Longilinea arvoryzae</name>
    <dbReference type="NCBI Taxonomy" id="360412"/>
    <lineage>
        <taxon>Bacteria</taxon>
        <taxon>Bacillati</taxon>
        <taxon>Chloroflexota</taxon>
        <taxon>Anaerolineae</taxon>
        <taxon>Anaerolineales</taxon>
        <taxon>Anaerolineaceae</taxon>
        <taxon>Longilinea</taxon>
    </lineage>
</organism>
<evidence type="ECO:0000256" key="4">
    <source>
        <dbReference type="ARBA" id="ARBA00022490"/>
    </source>
</evidence>
<dbReference type="InterPro" id="IPR015413">
    <property type="entry name" value="Methionyl/Leucyl_tRNA_Synth"/>
</dbReference>
<evidence type="ECO:0000256" key="11">
    <source>
        <dbReference type="HAMAP-Rule" id="MF_00098"/>
    </source>
</evidence>
<dbReference type="InterPro" id="IPR014729">
    <property type="entry name" value="Rossmann-like_a/b/a_fold"/>
</dbReference>
<dbReference type="PANTHER" id="PTHR45765:SF1">
    <property type="entry name" value="METHIONINE--TRNA LIGASE, CYTOPLASMIC"/>
    <property type="match status" value="1"/>
</dbReference>
<comment type="subunit">
    <text evidence="11">Monomer.</text>
</comment>
<evidence type="ECO:0000256" key="1">
    <source>
        <dbReference type="ARBA" id="ARBA00003314"/>
    </source>
</evidence>
<keyword evidence="6 11" id="KW-0547">Nucleotide-binding</keyword>
<keyword evidence="15" id="KW-1185">Reference proteome</keyword>
<dbReference type="CDD" id="cd00814">
    <property type="entry name" value="MetRS_core"/>
    <property type="match status" value="1"/>
</dbReference>
<dbReference type="InterPro" id="IPR023458">
    <property type="entry name" value="Met-tRNA_ligase_1"/>
</dbReference>
<dbReference type="InterPro" id="IPR001412">
    <property type="entry name" value="aa-tRNA-synth_I_CS"/>
</dbReference>
<dbReference type="GO" id="GO:0005829">
    <property type="term" value="C:cytosol"/>
    <property type="evidence" value="ECO:0007669"/>
    <property type="project" value="TreeGrafter"/>
</dbReference>
<dbReference type="AlphaFoldDB" id="A0A0S7B9C2"/>
<comment type="caution">
    <text evidence="11">Lacks conserved residue(s) required for the propagation of feature annotation.</text>
</comment>
<comment type="function">
    <text evidence="1 11">Is required not only for elongation of protein synthesis but also for the initiation of all mRNA translation through initiator tRNA(fMet) aminoacylation.</text>
</comment>